<dbReference type="CDD" id="cd02213">
    <property type="entry name" value="cupin_PMI_typeII_C"/>
    <property type="match status" value="1"/>
</dbReference>
<dbReference type="InterPro" id="IPR005835">
    <property type="entry name" value="NTP_transferase_dom"/>
</dbReference>
<protein>
    <submittedName>
        <fullName evidence="3">Cupin domain-containing protein</fullName>
    </submittedName>
</protein>
<evidence type="ECO:0000313" key="4">
    <source>
        <dbReference type="Proteomes" id="UP000709466"/>
    </source>
</evidence>
<dbReference type="InterPro" id="IPR014710">
    <property type="entry name" value="RmlC-like_jellyroll"/>
</dbReference>
<name>A0ABX0VSJ4_9RHOB</name>
<dbReference type="InterPro" id="IPR051161">
    <property type="entry name" value="Mannose-6P_isomerase_type2"/>
</dbReference>
<organism evidence="3 4">
    <name type="scientific">Marivivens donghaensis</name>
    <dbReference type="NCBI Taxonomy" id="1699413"/>
    <lineage>
        <taxon>Bacteria</taxon>
        <taxon>Pseudomonadati</taxon>
        <taxon>Pseudomonadota</taxon>
        <taxon>Alphaproteobacteria</taxon>
        <taxon>Rhodobacterales</taxon>
        <taxon>Paracoccaceae</taxon>
        <taxon>Marivivens group</taxon>
        <taxon>Marivivens</taxon>
    </lineage>
</organism>
<proteinExistence type="predicted"/>
<dbReference type="SUPFAM" id="SSF51182">
    <property type="entry name" value="RmlC-like cupins"/>
    <property type="match status" value="1"/>
</dbReference>
<evidence type="ECO:0000313" key="3">
    <source>
        <dbReference type="EMBL" id="NIY70867.1"/>
    </source>
</evidence>
<sequence length="478" mass="51382">MSLRSVCPVILCSGRDQNFWPVSSDALPQQFAKTGDAPSAFQQSLKAAFELGLGPALVVALSDHRHLVDDQIAEYGIPVRAVVGLPEDRGTSAAACAATEIVAAENPDTSMLLMLADRQVIHQRTIAEAISAGYHLSDSGQFVSFGFPPGAGVPRSIAIELAQGTSLSTSPQPVAQFLPTSDTAVAGEIAATGRYMWGMQLVLVSAKTLRGIYGRHAAPIRATVRRAVREGQVNGKSHTLGACYSAADETSFFTSIMQHQQGTVVPLASGSSTVENWRDAWQSAEKDRKGVRVEGNAQAHGCNDTYLASQSDGMQVLGIGLSNIAVVATRDAVLVMDMDKTEELPTVVRQMEARPSSKSQGPVLQLHPWGRTEMLQTGPTHRLRWVIIKPGCRIPTRSHLNRKENWVVVEGTGRVVRDGVTELICENDSVLIGKGQEYSIENPGKATLKLVEVQTGPYLGDDDQEVVDTVYETADAEE</sequence>
<dbReference type="Gene3D" id="3.90.550.10">
    <property type="entry name" value="Spore Coat Polysaccharide Biosynthesis Protein SpsA, Chain A"/>
    <property type="match status" value="1"/>
</dbReference>
<dbReference type="Pfam" id="PF01050">
    <property type="entry name" value="MannoseP_isomer"/>
    <property type="match status" value="1"/>
</dbReference>
<dbReference type="EMBL" id="JAATOP010000001">
    <property type="protein sequence ID" value="NIY70867.1"/>
    <property type="molecule type" value="Genomic_DNA"/>
</dbReference>
<evidence type="ECO:0000259" key="1">
    <source>
        <dbReference type="Pfam" id="PF00483"/>
    </source>
</evidence>
<dbReference type="InterPro" id="IPR001538">
    <property type="entry name" value="Man6P_isomerase-2_C"/>
</dbReference>
<feature type="domain" description="Mannose-6-phosphate isomerase type II C-terminal" evidence="2">
    <location>
        <begin position="367"/>
        <end position="465"/>
    </location>
</feature>
<dbReference type="RefSeq" id="WP_167635763.1">
    <property type="nucleotide sequence ID" value="NZ_JAATOP010000001.1"/>
</dbReference>
<dbReference type="Proteomes" id="UP000709466">
    <property type="component" value="Unassembled WGS sequence"/>
</dbReference>
<dbReference type="PANTHER" id="PTHR46390">
    <property type="entry name" value="MANNOSE-1-PHOSPHATE GUANYLYLTRANSFERASE"/>
    <property type="match status" value="1"/>
</dbReference>
<dbReference type="SUPFAM" id="SSF53448">
    <property type="entry name" value="Nucleotide-diphospho-sugar transferases"/>
    <property type="match status" value="1"/>
</dbReference>
<evidence type="ECO:0000259" key="2">
    <source>
        <dbReference type="Pfam" id="PF01050"/>
    </source>
</evidence>
<gene>
    <name evidence="3" type="ORF">HCZ30_00290</name>
</gene>
<dbReference type="InterPro" id="IPR011051">
    <property type="entry name" value="RmlC_Cupin_sf"/>
</dbReference>
<dbReference type="Pfam" id="PF00483">
    <property type="entry name" value="NTP_transferase"/>
    <property type="match status" value="1"/>
</dbReference>
<dbReference type="Gene3D" id="2.60.120.10">
    <property type="entry name" value="Jelly Rolls"/>
    <property type="match status" value="1"/>
</dbReference>
<comment type="caution">
    <text evidence="3">The sequence shown here is derived from an EMBL/GenBank/DDBJ whole genome shotgun (WGS) entry which is preliminary data.</text>
</comment>
<accession>A0ABX0VSJ4</accession>
<reference evidence="3 4" key="1">
    <citation type="submission" date="2020-03" db="EMBL/GenBank/DDBJ databases">
        <title>Bacterial isolates of synthetic phycosphere.</title>
        <authorList>
            <person name="Fu H."/>
            <person name="Moran M.A."/>
        </authorList>
    </citation>
    <scope>NUCLEOTIDE SEQUENCE [LARGE SCALE GENOMIC DNA]</scope>
    <source>
        <strain evidence="3 4">HF1</strain>
    </source>
</reference>
<feature type="domain" description="Nucleotidyl transferase" evidence="1">
    <location>
        <begin position="8"/>
        <end position="238"/>
    </location>
</feature>
<keyword evidence="4" id="KW-1185">Reference proteome</keyword>
<dbReference type="PANTHER" id="PTHR46390:SF1">
    <property type="entry name" value="MANNOSE-1-PHOSPHATE GUANYLYLTRANSFERASE"/>
    <property type="match status" value="1"/>
</dbReference>
<dbReference type="InterPro" id="IPR029044">
    <property type="entry name" value="Nucleotide-diphossugar_trans"/>
</dbReference>